<sequence>MEYEEVITRLKDLSQNKSAEQMARFGITPKKAYGVKIPDLRIFAKEIGKDHQLAASLWESDIRETRILACMIDEPKMVTEEQMEQWAMDFDYWELCDQCCMNLFEKMPIAYLKAVEWSFRDEEFVKRAGFALMARLAVSDKNAEDTKFEEFFPHIIRESTDGRNYVKKAVNWALRQIGKRNIALNEKALEVSKEIHKIDSKSAKWIASDALRELESEAVQKRIKIRNPKKRVRN</sequence>
<dbReference type="Pfam" id="PF08713">
    <property type="entry name" value="DNA_alkylation"/>
    <property type="match status" value="1"/>
</dbReference>
<dbReference type="eggNOG" id="arCOG05122">
    <property type="taxonomic scope" value="Archaea"/>
</dbReference>
<dbReference type="RefSeq" id="WP_013826505.1">
    <property type="nucleotide sequence ID" value="NC_015574.1"/>
</dbReference>
<protein>
    <recommendedName>
        <fullName evidence="3">DNA alkylation repair enzyme</fullName>
    </recommendedName>
</protein>
<dbReference type="Gene3D" id="1.25.10.90">
    <property type="match status" value="1"/>
</dbReference>
<dbReference type="CDD" id="cd06561">
    <property type="entry name" value="AlkD_like"/>
    <property type="match status" value="1"/>
</dbReference>
<dbReference type="PANTHER" id="PTHR41291">
    <property type="entry name" value="DNA ALKYLATION REPAIR PROTEIN"/>
    <property type="match status" value="1"/>
</dbReference>
<proteinExistence type="predicted"/>
<dbReference type="InterPro" id="IPR014825">
    <property type="entry name" value="DNA_alkylation"/>
</dbReference>
<evidence type="ECO:0008006" key="3">
    <source>
        <dbReference type="Google" id="ProtNLM"/>
    </source>
</evidence>
<keyword evidence="2" id="KW-1185">Reference proteome</keyword>
<dbReference type="EMBL" id="CP002772">
    <property type="protein sequence ID" value="AEG19006.1"/>
    <property type="molecule type" value="Genomic_DNA"/>
</dbReference>
<evidence type="ECO:0000313" key="2">
    <source>
        <dbReference type="Proteomes" id="UP000009231"/>
    </source>
</evidence>
<dbReference type="GeneID" id="10669514"/>
<dbReference type="OrthoDB" id="53307at2157"/>
<reference evidence="1 2" key="1">
    <citation type="journal article" date="2014" name="Int. J. Syst. Evol. Microbiol.">
        <title>Methanobacterium paludis sp. nov. and a novel strain of Methanobacterium lacus isolated from northern peatlands.</title>
        <authorList>
            <person name="Cadillo-Quiroz H."/>
            <person name="Brauer S.L."/>
            <person name="Goodson N."/>
            <person name="Yavitt J.B."/>
            <person name="Zinder S.H."/>
        </authorList>
    </citation>
    <scope>NUCLEOTIDE SEQUENCE [LARGE SCALE GENOMIC DNA]</scope>
    <source>
        <strain evidence="2">DSM 25820 / JCM 18151 / SWAN1</strain>
    </source>
</reference>
<dbReference type="SUPFAM" id="SSF48371">
    <property type="entry name" value="ARM repeat"/>
    <property type="match status" value="1"/>
</dbReference>
<gene>
    <name evidence="1" type="ordered locus">MSWAN_1997</name>
</gene>
<evidence type="ECO:0000313" key="1">
    <source>
        <dbReference type="EMBL" id="AEG19006.1"/>
    </source>
</evidence>
<organism evidence="1 2">
    <name type="scientific">Methanobacterium paludis (strain DSM 25820 / JCM 18151 / SWAN1)</name>
    <dbReference type="NCBI Taxonomy" id="868131"/>
    <lineage>
        <taxon>Archaea</taxon>
        <taxon>Methanobacteriati</taxon>
        <taxon>Methanobacteriota</taxon>
        <taxon>Methanomada group</taxon>
        <taxon>Methanobacteria</taxon>
        <taxon>Methanobacteriales</taxon>
        <taxon>Methanobacteriaceae</taxon>
        <taxon>Methanobacterium</taxon>
    </lineage>
</organism>
<name>F6D747_METPW</name>
<accession>F6D747</accession>
<dbReference type="AlphaFoldDB" id="F6D747"/>
<dbReference type="InterPro" id="IPR016024">
    <property type="entry name" value="ARM-type_fold"/>
</dbReference>
<dbReference type="Proteomes" id="UP000009231">
    <property type="component" value="Chromosome"/>
</dbReference>
<dbReference type="STRING" id="868131.MSWAN_1997"/>
<dbReference type="KEGG" id="mew:MSWAN_1997"/>
<dbReference type="PANTHER" id="PTHR41291:SF1">
    <property type="entry name" value="DNA ALKYLATION REPAIR PROTEIN"/>
    <property type="match status" value="1"/>
</dbReference>
<dbReference type="HOGENOM" id="CLU_061369_1_0_2"/>